<keyword evidence="7" id="KW-0547">Nucleotide-binding</keyword>
<dbReference type="PRINTS" id="PR00344">
    <property type="entry name" value="BCTRLSENSOR"/>
</dbReference>
<comment type="catalytic activity">
    <reaction evidence="1">
        <text>ATP + protein L-histidine = ADP + protein N-phospho-L-histidine.</text>
        <dbReference type="EC" id="2.7.13.3"/>
    </reaction>
</comment>
<dbReference type="InterPro" id="IPR003594">
    <property type="entry name" value="HATPase_dom"/>
</dbReference>
<keyword evidence="5" id="KW-0902">Two-component regulatory system</keyword>
<dbReference type="PROSITE" id="PS50109">
    <property type="entry name" value="HIS_KIN"/>
    <property type="match status" value="1"/>
</dbReference>
<evidence type="ECO:0000313" key="7">
    <source>
        <dbReference type="EMBL" id="HIU99316.1"/>
    </source>
</evidence>
<evidence type="ECO:0000256" key="1">
    <source>
        <dbReference type="ARBA" id="ARBA00000085"/>
    </source>
</evidence>
<dbReference type="InterPro" id="IPR004358">
    <property type="entry name" value="Sig_transdc_His_kin-like_C"/>
</dbReference>
<evidence type="ECO:0000256" key="5">
    <source>
        <dbReference type="ARBA" id="ARBA00023012"/>
    </source>
</evidence>
<proteinExistence type="predicted"/>
<dbReference type="GO" id="GO:0004673">
    <property type="term" value="F:protein histidine kinase activity"/>
    <property type="evidence" value="ECO:0007669"/>
    <property type="project" value="UniProtKB-EC"/>
</dbReference>
<name>A0A9D1NAZ3_9FIRM</name>
<comment type="caution">
    <text evidence="7">The sequence shown here is derived from an EMBL/GenBank/DDBJ whole genome shotgun (WGS) entry which is preliminary data.</text>
</comment>
<evidence type="ECO:0000256" key="2">
    <source>
        <dbReference type="ARBA" id="ARBA00012438"/>
    </source>
</evidence>
<feature type="domain" description="Histidine kinase" evidence="6">
    <location>
        <begin position="1"/>
        <end position="104"/>
    </location>
</feature>
<evidence type="ECO:0000259" key="6">
    <source>
        <dbReference type="PROSITE" id="PS50109"/>
    </source>
</evidence>
<reference evidence="7" key="2">
    <citation type="journal article" date="2021" name="PeerJ">
        <title>Extensive microbial diversity within the chicken gut microbiome revealed by metagenomics and culture.</title>
        <authorList>
            <person name="Gilroy R."/>
            <person name="Ravi A."/>
            <person name="Getino M."/>
            <person name="Pursley I."/>
            <person name="Horton D.L."/>
            <person name="Alikhan N.F."/>
            <person name="Baker D."/>
            <person name="Gharbi K."/>
            <person name="Hall N."/>
            <person name="Watson M."/>
            <person name="Adriaenssens E.M."/>
            <person name="Foster-Nyarko E."/>
            <person name="Jarju S."/>
            <person name="Secka A."/>
            <person name="Antonio M."/>
            <person name="Oren A."/>
            <person name="Chaudhuri R.R."/>
            <person name="La Ragione R."/>
            <person name="Hildebrand F."/>
            <person name="Pallen M.J."/>
        </authorList>
    </citation>
    <scope>NUCLEOTIDE SEQUENCE</scope>
    <source>
        <strain evidence="7">10406</strain>
    </source>
</reference>
<dbReference type="SMART" id="SM00387">
    <property type="entry name" value="HATPase_c"/>
    <property type="match status" value="1"/>
</dbReference>
<evidence type="ECO:0000256" key="3">
    <source>
        <dbReference type="ARBA" id="ARBA00022679"/>
    </source>
</evidence>
<dbReference type="EC" id="2.7.13.3" evidence="2"/>
<gene>
    <name evidence="7" type="ORF">IAC73_05700</name>
</gene>
<dbReference type="GO" id="GO:0000160">
    <property type="term" value="P:phosphorelay signal transduction system"/>
    <property type="evidence" value="ECO:0007669"/>
    <property type="project" value="UniProtKB-KW"/>
</dbReference>
<accession>A0A9D1NAZ3</accession>
<dbReference type="Gene3D" id="3.30.565.10">
    <property type="entry name" value="Histidine kinase-like ATPase, C-terminal domain"/>
    <property type="match status" value="1"/>
</dbReference>
<sequence>MRELALNILDIAENSVKAGAKLIAVTVTAKDGILTVRIDDDGCGMDPEFAARVLDPFTTTRTTRKVGMGLPLFKMAAEMAGGELTLVTEKGKGTSVTATFVLSHIDRAPLGDLAETAVTLLSDSYDLVLTLTTEQGEYVFDSRELKSELDGISVTEPEITVFVRDMISENITAIGGNLL</sequence>
<keyword evidence="7" id="KW-0067">ATP-binding</keyword>
<protein>
    <recommendedName>
        <fullName evidence="2">histidine kinase</fullName>
        <ecNumber evidence="2">2.7.13.3</ecNumber>
    </recommendedName>
</protein>
<dbReference type="EMBL" id="DVOE01000086">
    <property type="protein sequence ID" value="HIU99316.1"/>
    <property type="molecule type" value="Genomic_DNA"/>
</dbReference>
<dbReference type="SUPFAM" id="SSF55874">
    <property type="entry name" value="ATPase domain of HSP90 chaperone/DNA topoisomerase II/histidine kinase"/>
    <property type="match status" value="1"/>
</dbReference>
<dbReference type="PANTHER" id="PTHR43711">
    <property type="entry name" value="TWO-COMPONENT HISTIDINE KINASE"/>
    <property type="match status" value="1"/>
</dbReference>
<dbReference type="Pfam" id="PF02518">
    <property type="entry name" value="HATPase_c"/>
    <property type="match status" value="1"/>
</dbReference>
<dbReference type="Proteomes" id="UP000886857">
    <property type="component" value="Unassembled WGS sequence"/>
</dbReference>
<organism evidence="7 8">
    <name type="scientific">Candidatus Limadaptatus stercoripullorum</name>
    <dbReference type="NCBI Taxonomy" id="2840846"/>
    <lineage>
        <taxon>Bacteria</taxon>
        <taxon>Bacillati</taxon>
        <taxon>Bacillota</taxon>
        <taxon>Clostridia</taxon>
        <taxon>Eubacteriales</taxon>
        <taxon>Candidatus Limadaptatus</taxon>
    </lineage>
</organism>
<evidence type="ECO:0000313" key="8">
    <source>
        <dbReference type="Proteomes" id="UP000886857"/>
    </source>
</evidence>
<dbReference type="AlphaFoldDB" id="A0A9D1NAZ3"/>
<dbReference type="InterPro" id="IPR005467">
    <property type="entry name" value="His_kinase_dom"/>
</dbReference>
<keyword evidence="4" id="KW-0418">Kinase</keyword>
<keyword evidence="3" id="KW-0808">Transferase</keyword>
<dbReference type="InterPro" id="IPR050736">
    <property type="entry name" value="Sensor_HK_Regulatory"/>
</dbReference>
<dbReference type="InterPro" id="IPR036890">
    <property type="entry name" value="HATPase_C_sf"/>
</dbReference>
<dbReference type="GO" id="GO:0005524">
    <property type="term" value="F:ATP binding"/>
    <property type="evidence" value="ECO:0007669"/>
    <property type="project" value="UniProtKB-KW"/>
</dbReference>
<dbReference type="PANTHER" id="PTHR43711:SF1">
    <property type="entry name" value="HISTIDINE KINASE 1"/>
    <property type="match status" value="1"/>
</dbReference>
<reference evidence="7" key="1">
    <citation type="submission" date="2020-10" db="EMBL/GenBank/DDBJ databases">
        <authorList>
            <person name="Gilroy R."/>
        </authorList>
    </citation>
    <scope>NUCLEOTIDE SEQUENCE</scope>
    <source>
        <strain evidence="7">10406</strain>
    </source>
</reference>
<evidence type="ECO:0000256" key="4">
    <source>
        <dbReference type="ARBA" id="ARBA00022777"/>
    </source>
</evidence>